<dbReference type="GO" id="GO:0032259">
    <property type="term" value="P:methylation"/>
    <property type="evidence" value="ECO:0007669"/>
    <property type="project" value="UniProtKB-KW"/>
</dbReference>
<dbReference type="Pfam" id="PF02636">
    <property type="entry name" value="Methyltransf_28"/>
    <property type="match status" value="1"/>
</dbReference>
<keyword evidence="1 3" id="KW-0489">Methyltransferase</keyword>
<dbReference type="OrthoDB" id="9794208at2"/>
<gene>
    <name evidence="3" type="ORF">DFR35_0669</name>
</gene>
<comment type="caution">
    <text evidence="3">The sequence shown here is derived from an EMBL/GenBank/DDBJ whole genome shotgun (WGS) entry which is preliminary data.</text>
</comment>
<accession>A0A497XLC8</accession>
<dbReference type="InterPro" id="IPR003788">
    <property type="entry name" value="NDUFAF7"/>
</dbReference>
<sequence length="387" mass="41288">MNPPLPSPSADAQASSHALCDHIVARIGNAGGWIPFVEFMDMALHLPGLGYYAGGSHKFGEQGDFVTAPELSPLFGQALAAQIAEITAVVAPTVLEVGAGSGRLAADLLPALEALGSLPDKYLILEVSGELRARQRETIRQAVPALADRVEWLEALPERFSGCIVANELLDAIPTHAVAWRDEGAMERGVTFDGGRFAWAERPAEGALREAMERLATEVAIEAPYVGEIGLAAAAWVAEWGQRLERGALLLLDYGLPRRELYHPGRNGGTLRCHYRHRSHDDPFWWPGLSDITSHIDFTAVAEAGYGAGLDVLGYTSQASFLINCGIGELLAARQQAGDPAMVKAAGAVSVLLSPGEMGELFKVIALGKGMTEPLRGFARGDRTHAL</sequence>
<keyword evidence="4" id="KW-1185">Reference proteome</keyword>
<proteinExistence type="predicted"/>
<dbReference type="InterPro" id="IPR038375">
    <property type="entry name" value="NDUFAF7_sf"/>
</dbReference>
<dbReference type="GO" id="GO:0035243">
    <property type="term" value="F:protein-arginine omega-N symmetric methyltransferase activity"/>
    <property type="evidence" value="ECO:0007669"/>
    <property type="project" value="TreeGrafter"/>
</dbReference>
<keyword evidence="2 3" id="KW-0808">Transferase</keyword>
<protein>
    <submittedName>
        <fullName evidence="3">SAM-dependent MidA family methyltransferase</fullName>
    </submittedName>
</protein>
<evidence type="ECO:0000313" key="4">
    <source>
        <dbReference type="Proteomes" id="UP000268908"/>
    </source>
</evidence>
<dbReference type="InterPro" id="IPR029063">
    <property type="entry name" value="SAM-dependent_MTases_sf"/>
</dbReference>
<organism evidence="3 4">
    <name type="scientific">Sulfurisoma sediminicola</name>
    <dbReference type="NCBI Taxonomy" id="1381557"/>
    <lineage>
        <taxon>Bacteria</taxon>
        <taxon>Pseudomonadati</taxon>
        <taxon>Pseudomonadota</taxon>
        <taxon>Betaproteobacteria</taxon>
        <taxon>Nitrosomonadales</taxon>
        <taxon>Sterolibacteriaceae</taxon>
        <taxon>Sulfurisoma</taxon>
    </lineage>
</organism>
<dbReference type="EMBL" id="RCCI01000004">
    <property type="protein sequence ID" value="RLJ68115.1"/>
    <property type="molecule type" value="Genomic_DNA"/>
</dbReference>
<evidence type="ECO:0000313" key="3">
    <source>
        <dbReference type="EMBL" id="RLJ68115.1"/>
    </source>
</evidence>
<dbReference type="SUPFAM" id="SSF53335">
    <property type="entry name" value="S-adenosyl-L-methionine-dependent methyltransferases"/>
    <property type="match status" value="1"/>
</dbReference>
<evidence type="ECO:0000256" key="1">
    <source>
        <dbReference type="ARBA" id="ARBA00022603"/>
    </source>
</evidence>
<dbReference type="PANTHER" id="PTHR12049">
    <property type="entry name" value="PROTEIN ARGININE METHYLTRANSFERASE NDUFAF7, MITOCHONDRIAL"/>
    <property type="match status" value="1"/>
</dbReference>
<dbReference type="RefSeq" id="WP_121240041.1">
    <property type="nucleotide sequence ID" value="NZ_BHVV01000001.1"/>
</dbReference>
<name>A0A497XLC8_9PROT</name>
<dbReference type="PANTHER" id="PTHR12049:SF7">
    <property type="entry name" value="PROTEIN ARGININE METHYLTRANSFERASE NDUFAF7, MITOCHONDRIAL"/>
    <property type="match status" value="1"/>
</dbReference>
<reference evidence="3 4" key="1">
    <citation type="submission" date="2018-10" db="EMBL/GenBank/DDBJ databases">
        <title>Genomic Encyclopedia of Type Strains, Phase IV (KMG-IV): sequencing the most valuable type-strain genomes for metagenomic binning, comparative biology and taxonomic classification.</title>
        <authorList>
            <person name="Goeker M."/>
        </authorList>
    </citation>
    <scope>NUCLEOTIDE SEQUENCE [LARGE SCALE GENOMIC DNA]</scope>
    <source>
        <strain evidence="3 4">DSM 26916</strain>
    </source>
</reference>
<dbReference type="Proteomes" id="UP000268908">
    <property type="component" value="Unassembled WGS sequence"/>
</dbReference>
<dbReference type="AlphaFoldDB" id="A0A497XLC8"/>
<dbReference type="Gene3D" id="3.40.50.12710">
    <property type="match status" value="1"/>
</dbReference>
<evidence type="ECO:0000256" key="2">
    <source>
        <dbReference type="ARBA" id="ARBA00022679"/>
    </source>
</evidence>